<evidence type="ECO:0000313" key="2">
    <source>
        <dbReference type="Proteomes" id="UP000279601"/>
    </source>
</evidence>
<dbReference type="GeneID" id="65109229"/>
<dbReference type="RefSeq" id="YP_010091697.1">
    <property type="nucleotide sequence ID" value="NC_055726.1"/>
</dbReference>
<sequence>MNSEEIRALLKEMLKENLTIEVRNDSLFGTLEVELKFDDELITSASVYRSDVENLLRKDLW</sequence>
<dbReference type="Proteomes" id="UP000279601">
    <property type="component" value="Segment"/>
</dbReference>
<organism evidence="1 2">
    <name type="scientific">Cronobacter phage Pet-CM3-4</name>
    <dbReference type="NCBI Taxonomy" id="1892569"/>
    <lineage>
        <taxon>Viruses</taxon>
        <taxon>Duplodnaviria</taxon>
        <taxon>Heunggongvirae</taxon>
        <taxon>Uroviricota</taxon>
        <taxon>Caudoviricetes</taxon>
        <taxon>Pantevenvirales</taxon>
        <taxon>Straboviridae</taxon>
        <taxon>Tevenvirinae</taxon>
        <taxon>Karamvirus</taxon>
        <taxon>Karamvirus petcm34</taxon>
    </lineage>
</organism>
<name>A0A1D3RKK5_9CAUD</name>
<dbReference type="KEGG" id="vg:65109229"/>
<accession>A0A1D3RKK5</accession>
<reference evidence="2" key="1">
    <citation type="submission" date="2016-09" db="EMBL/GenBank/DDBJ databases">
        <authorList>
            <person name="Kajsik M."/>
        </authorList>
    </citation>
    <scope>NUCLEOTIDE SEQUENCE [LARGE SCALE GENOMIC DNA]</scope>
</reference>
<dbReference type="EMBL" id="LT614807">
    <property type="protein sequence ID" value="SCN45775.1"/>
    <property type="molecule type" value="Genomic_DNA"/>
</dbReference>
<proteinExistence type="predicted"/>
<protein>
    <submittedName>
        <fullName evidence="1">Uncharacterized protein</fullName>
    </submittedName>
</protein>
<evidence type="ECO:0000313" key="1">
    <source>
        <dbReference type="EMBL" id="SCN45775.1"/>
    </source>
</evidence>
<keyword evidence="2" id="KW-1185">Reference proteome</keyword>